<comment type="caution">
    <text evidence="1">The sequence shown here is derived from an EMBL/GenBank/DDBJ whole genome shotgun (WGS) entry which is preliminary data.</text>
</comment>
<name>L9Z259_9EURY</name>
<sequence>MPTWCPARALSTVLSRARLSPITPAGLGTVPAEPFGRLERHLEGPADRRVSTRCSFVDESASAVDRARFRDE</sequence>
<organism evidence="1 2">
    <name type="scientific">Natrinema pallidum DSM 3751</name>
    <dbReference type="NCBI Taxonomy" id="1227495"/>
    <lineage>
        <taxon>Archaea</taxon>
        <taxon>Methanobacteriati</taxon>
        <taxon>Methanobacteriota</taxon>
        <taxon>Stenosarchaea group</taxon>
        <taxon>Halobacteria</taxon>
        <taxon>Halobacteriales</taxon>
        <taxon>Natrialbaceae</taxon>
        <taxon>Natrinema</taxon>
    </lineage>
</organism>
<evidence type="ECO:0000313" key="2">
    <source>
        <dbReference type="Proteomes" id="UP000011618"/>
    </source>
</evidence>
<accession>L9Z259</accession>
<dbReference type="Proteomes" id="UP000011618">
    <property type="component" value="Unassembled WGS sequence"/>
</dbReference>
<protein>
    <submittedName>
        <fullName evidence="1">Uncharacterized protein</fullName>
    </submittedName>
</protein>
<dbReference type="AlphaFoldDB" id="L9Z259"/>
<dbReference type="EMBL" id="AOII01000040">
    <property type="protein sequence ID" value="ELY79253.1"/>
    <property type="molecule type" value="Genomic_DNA"/>
</dbReference>
<gene>
    <name evidence="1" type="ORF">C487_06655</name>
</gene>
<dbReference type="PATRIC" id="fig|1227495.3.peg.1331"/>
<evidence type="ECO:0000313" key="1">
    <source>
        <dbReference type="EMBL" id="ELY79253.1"/>
    </source>
</evidence>
<reference evidence="1 2" key="1">
    <citation type="journal article" date="2014" name="PLoS Genet.">
        <title>Phylogenetically driven sequencing of extremely halophilic archaea reveals strategies for static and dynamic osmo-response.</title>
        <authorList>
            <person name="Becker E.A."/>
            <person name="Seitzer P.M."/>
            <person name="Tritt A."/>
            <person name="Larsen D."/>
            <person name="Krusor M."/>
            <person name="Yao A.I."/>
            <person name="Wu D."/>
            <person name="Madern D."/>
            <person name="Eisen J.A."/>
            <person name="Darling A.E."/>
            <person name="Facciotti M.T."/>
        </authorList>
    </citation>
    <scope>NUCLEOTIDE SEQUENCE [LARGE SCALE GENOMIC DNA]</scope>
    <source>
        <strain evidence="1 2">DSM 3751</strain>
    </source>
</reference>
<proteinExistence type="predicted"/>